<keyword evidence="3" id="KW-1185">Reference proteome</keyword>
<gene>
    <name evidence="2" type="ORF">ACFQJ6_21180</name>
</gene>
<dbReference type="GeneID" id="79304379"/>
<name>A0ABD5WNU6_9EURY</name>
<sequence length="157" mass="16721">MTIVVPFDGSELSEAALVRATALGEAFEENVLALTIVPDGDAEYARERDWLGPGEEFDLQTVVGRLHERVTDVAPHADFRHETVGRYASAGTIASELRRAAKATDASLVAIGSDNAGHMVTSIHSVGSTVASDEAFDVLIVRRPVPTEADADSMTGW</sequence>
<dbReference type="EMBL" id="JBHSZH010000005">
    <property type="protein sequence ID" value="MFC7082222.1"/>
    <property type="molecule type" value="Genomic_DNA"/>
</dbReference>
<organism evidence="2 3">
    <name type="scientific">Halorussus caseinilyticus</name>
    <dbReference type="NCBI Taxonomy" id="3034025"/>
    <lineage>
        <taxon>Archaea</taxon>
        <taxon>Methanobacteriati</taxon>
        <taxon>Methanobacteriota</taxon>
        <taxon>Stenosarchaea group</taxon>
        <taxon>Halobacteria</taxon>
        <taxon>Halobacteriales</taxon>
        <taxon>Haladaptataceae</taxon>
        <taxon>Halorussus</taxon>
    </lineage>
</organism>
<accession>A0ABD5WNU6</accession>
<dbReference type="SUPFAM" id="SSF52402">
    <property type="entry name" value="Adenine nucleotide alpha hydrolases-like"/>
    <property type="match status" value="1"/>
</dbReference>
<proteinExistence type="predicted"/>
<dbReference type="CDD" id="cd00293">
    <property type="entry name" value="USP-like"/>
    <property type="match status" value="1"/>
</dbReference>
<dbReference type="Pfam" id="PF00582">
    <property type="entry name" value="Usp"/>
    <property type="match status" value="1"/>
</dbReference>
<reference evidence="2 3" key="1">
    <citation type="journal article" date="2019" name="Int. J. Syst. Evol. Microbiol.">
        <title>The Global Catalogue of Microorganisms (GCM) 10K type strain sequencing project: providing services to taxonomists for standard genome sequencing and annotation.</title>
        <authorList>
            <consortium name="The Broad Institute Genomics Platform"/>
            <consortium name="The Broad Institute Genome Sequencing Center for Infectious Disease"/>
            <person name="Wu L."/>
            <person name="Ma J."/>
        </authorList>
    </citation>
    <scope>NUCLEOTIDE SEQUENCE [LARGE SCALE GENOMIC DNA]</scope>
    <source>
        <strain evidence="2 3">DT72</strain>
    </source>
</reference>
<dbReference type="InterPro" id="IPR014729">
    <property type="entry name" value="Rossmann-like_a/b/a_fold"/>
</dbReference>
<feature type="domain" description="UspA" evidence="1">
    <location>
        <begin position="2"/>
        <end position="142"/>
    </location>
</feature>
<dbReference type="Proteomes" id="UP001596407">
    <property type="component" value="Unassembled WGS sequence"/>
</dbReference>
<dbReference type="Gene3D" id="3.40.50.620">
    <property type="entry name" value="HUPs"/>
    <property type="match status" value="1"/>
</dbReference>
<dbReference type="RefSeq" id="WP_276279793.1">
    <property type="nucleotide sequence ID" value="NZ_CP119809.1"/>
</dbReference>
<evidence type="ECO:0000313" key="3">
    <source>
        <dbReference type="Proteomes" id="UP001596407"/>
    </source>
</evidence>
<evidence type="ECO:0000259" key="1">
    <source>
        <dbReference type="Pfam" id="PF00582"/>
    </source>
</evidence>
<evidence type="ECO:0000313" key="2">
    <source>
        <dbReference type="EMBL" id="MFC7082222.1"/>
    </source>
</evidence>
<dbReference type="InterPro" id="IPR006016">
    <property type="entry name" value="UspA"/>
</dbReference>
<dbReference type="AlphaFoldDB" id="A0ABD5WNU6"/>
<comment type="caution">
    <text evidence="2">The sequence shown here is derived from an EMBL/GenBank/DDBJ whole genome shotgun (WGS) entry which is preliminary data.</text>
</comment>
<protein>
    <submittedName>
        <fullName evidence="2">Universal stress protein</fullName>
    </submittedName>
</protein>